<dbReference type="EMBL" id="CP016020">
    <property type="protein sequence ID" value="APH07157.1"/>
    <property type="molecule type" value="Genomic_DNA"/>
</dbReference>
<dbReference type="Gene3D" id="3.40.50.1820">
    <property type="entry name" value="alpha/beta hydrolase"/>
    <property type="match status" value="1"/>
</dbReference>
<dbReference type="PANTHER" id="PTHR43358">
    <property type="entry name" value="ALPHA/BETA-HYDROLASE"/>
    <property type="match status" value="1"/>
</dbReference>
<dbReference type="InterPro" id="IPR029058">
    <property type="entry name" value="AB_hydrolase_fold"/>
</dbReference>
<feature type="domain" description="Serine aminopeptidase S33" evidence="1">
    <location>
        <begin position="64"/>
        <end position="160"/>
    </location>
</feature>
<sequence>MVLYIVSRLLLSPRKFTYEKTYNLGIEKGEINEILFRDKHKEELYIDSYHGYRLHGILFPIENSQKVVIIAHGIRWSLFGSFKYVEMFQKRGFHVLLCDHRFHGLSGGEYTSFGYYEKDDLRAWIDFLSARFGEKTIVGLLGESLGAASALEVSKRDPRVTFCIADCAFSDFRTLLKLRLRLDFKLRIVPIIDVVSLFIKLRHGFSFPEISPIKGLETTTTPILFIHGKEDRFIPIQMTLEMFKRKKGLKRLYVVPKAGHAEAFNTDPAGYENKVVEFIKDLEITKQKAREC</sequence>
<reference evidence="2 3" key="1">
    <citation type="journal article" date="2016" name="Sci. Rep.">
        <title>Complete genome sequence and transcriptomic analysis of a novel marine strain Bacillus weihaiensis reveals the mechanism of brown algae degradation.</title>
        <authorList>
            <person name="Zhu Y."/>
            <person name="Chen P."/>
            <person name="Bao Y."/>
            <person name="Men Y."/>
            <person name="Zeng Y."/>
            <person name="Yang J."/>
            <person name="Sun J."/>
            <person name="Sun Y."/>
        </authorList>
    </citation>
    <scope>NUCLEOTIDE SEQUENCE [LARGE SCALE GENOMIC DNA]</scope>
    <source>
        <strain evidence="2 3">Alg07</strain>
    </source>
</reference>
<keyword evidence="3" id="KW-1185">Reference proteome</keyword>
<dbReference type="STRING" id="1547283.A9C19_17350"/>
<dbReference type="Pfam" id="PF12146">
    <property type="entry name" value="Hydrolase_4"/>
    <property type="match status" value="1"/>
</dbReference>
<protein>
    <recommendedName>
        <fullName evidence="1">Serine aminopeptidase S33 domain-containing protein</fullName>
    </recommendedName>
</protein>
<accession>A0A1L3MXU5</accession>
<proteinExistence type="predicted"/>
<dbReference type="SUPFAM" id="SSF53474">
    <property type="entry name" value="alpha/beta-Hydrolases"/>
    <property type="match status" value="1"/>
</dbReference>
<evidence type="ECO:0000313" key="2">
    <source>
        <dbReference type="EMBL" id="APH07157.1"/>
    </source>
</evidence>
<dbReference type="AlphaFoldDB" id="A0A1L3MXU5"/>
<organism evidence="2 3">
    <name type="scientific">Bacillus weihaiensis</name>
    <dbReference type="NCBI Taxonomy" id="1547283"/>
    <lineage>
        <taxon>Bacteria</taxon>
        <taxon>Bacillati</taxon>
        <taxon>Bacillota</taxon>
        <taxon>Bacilli</taxon>
        <taxon>Bacillales</taxon>
        <taxon>Bacillaceae</taxon>
        <taxon>Bacillus</taxon>
    </lineage>
</organism>
<dbReference type="Proteomes" id="UP000181936">
    <property type="component" value="Chromosome"/>
</dbReference>
<evidence type="ECO:0000313" key="3">
    <source>
        <dbReference type="Proteomes" id="UP000181936"/>
    </source>
</evidence>
<dbReference type="KEGG" id="bwh:A9C19_17350"/>
<dbReference type="InterPro" id="IPR022742">
    <property type="entry name" value="Hydrolase_4"/>
</dbReference>
<dbReference type="InterPro" id="IPR052920">
    <property type="entry name" value="DNA-binding_regulatory"/>
</dbReference>
<name>A0A1L3MXU5_9BACI</name>
<dbReference type="PANTHER" id="PTHR43358:SF5">
    <property type="entry name" value="EXPORTED PROTEIN"/>
    <property type="match status" value="1"/>
</dbReference>
<gene>
    <name evidence="2" type="ORF">A9C19_17350</name>
</gene>
<evidence type="ECO:0000259" key="1">
    <source>
        <dbReference type="Pfam" id="PF12146"/>
    </source>
</evidence>